<reference evidence="3" key="1">
    <citation type="submission" date="2018-06" db="EMBL/GenBank/DDBJ databases">
        <authorList>
            <person name="Zhirakovskaya E."/>
        </authorList>
    </citation>
    <scope>NUCLEOTIDE SEQUENCE</scope>
</reference>
<accession>A0A3B0Y6P3</accession>
<dbReference type="Pfam" id="PF13660">
    <property type="entry name" value="DUF4147"/>
    <property type="match status" value="1"/>
</dbReference>
<dbReference type="InterPro" id="IPR037035">
    <property type="entry name" value="GK-like_C_sf"/>
</dbReference>
<dbReference type="GO" id="GO:0043798">
    <property type="term" value="F:glycerate 2-kinase activity"/>
    <property type="evidence" value="ECO:0007669"/>
    <property type="project" value="UniProtKB-EC"/>
</dbReference>
<dbReference type="Gene3D" id="3.40.50.10180">
    <property type="entry name" value="Glycerate kinase, MOFRL-like N-terminal domain"/>
    <property type="match status" value="1"/>
</dbReference>
<gene>
    <name evidence="3" type="ORF">MNBD_GAMMA14-1168</name>
</gene>
<dbReference type="InterPro" id="IPR038614">
    <property type="entry name" value="GK_N_sf"/>
</dbReference>
<dbReference type="AlphaFoldDB" id="A0A3B0Y6P3"/>
<keyword evidence="3" id="KW-0808">Transferase</keyword>
<dbReference type="GO" id="GO:0008887">
    <property type="term" value="F:glycerate kinase activity"/>
    <property type="evidence" value="ECO:0007669"/>
    <property type="project" value="InterPro"/>
</dbReference>
<dbReference type="Gene3D" id="3.40.1480.10">
    <property type="entry name" value="MOFRL domain"/>
    <property type="match status" value="1"/>
</dbReference>
<dbReference type="EC" id="2.7.1.165" evidence="3"/>
<dbReference type="PANTHER" id="PTHR12227:SF0">
    <property type="entry name" value="GLYCERATE KINASE"/>
    <property type="match status" value="1"/>
</dbReference>
<evidence type="ECO:0000313" key="3">
    <source>
        <dbReference type="EMBL" id="VAW76448.1"/>
    </source>
</evidence>
<dbReference type="EMBL" id="UOFM01000177">
    <property type="protein sequence ID" value="VAW76448.1"/>
    <property type="molecule type" value="Genomic_DNA"/>
</dbReference>
<sequence length="406" mass="42601">MRINNRTLLLELAQQAIAAVRGKERVRAEVVQLSDWPALDVLAIGKAASSMLEGACEGFGDRLRRALLISRADHIVSSWHADSRVEVLSAGHPIPTKDSLVAGKRLLDWLQTSTDPLLVLLSGGTSSLVEVPAAGVTLEKLQQMNHWLLGSGLDIQQINAIRKRLSRIKGGQLIDYLGERPTRVWMISDVRGDDPAVIGSGLLYPDDTDSMQIVGLPGELQVILDNIPVVARSSGGVPEHRVLANLHTACTALVGVAREQGLPVQVHELELDGDAAETGRQLAEALEHASPGLHLWGGETTVQLPAQPGRGGRNQQLALAAATVLAGKPDYYLLALGTDGSDGPTEDAGALVDGGSIARGELAGLDADASLRAADAGVFLEAGGDLVSTGPTGTNVRDIVVALKTG</sequence>
<feature type="domain" description="MOFRL" evidence="1">
    <location>
        <begin position="294"/>
        <end position="398"/>
    </location>
</feature>
<evidence type="ECO:0000259" key="1">
    <source>
        <dbReference type="Pfam" id="PF05161"/>
    </source>
</evidence>
<name>A0A3B0Y6P3_9ZZZZ</name>
<dbReference type="InterPro" id="IPR025286">
    <property type="entry name" value="MOFRL_assoc_dom"/>
</dbReference>
<dbReference type="SUPFAM" id="SSF82544">
    <property type="entry name" value="GckA/TtuD-like"/>
    <property type="match status" value="1"/>
</dbReference>
<dbReference type="InterPro" id="IPR039760">
    <property type="entry name" value="MOFRL_protein"/>
</dbReference>
<organism evidence="3">
    <name type="scientific">hydrothermal vent metagenome</name>
    <dbReference type="NCBI Taxonomy" id="652676"/>
    <lineage>
        <taxon>unclassified sequences</taxon>
        <taxon>metagenomes</taxon>
        <taxon>ecological metagenomes</taxon>
    </lineage>
</organism>
<dbReference type="GO" id="GO:0005737">
    <property type="term" value="C:cytoplasm"/>
    <property type="evidence" value="ECO:0007669"/>
    <property type="project" value="TreeGrafter"/>
</dbReference>
<evidence type="ECO:0000259" key="2">
    <source>
        <dbReference type="Pfam" id="PF13660"/>
    </source>
</evidence>
<dbReference type="PANTHER" id="PTHR12227">
    <property type="entry name" value="GLYCERATE KINASE"/>
    <property type="match status" value="1"/>
</dbReference>
<dbReference type="InterPro" id="IPR007835">
    <property type="entry name" value="MOFRL"/>
</dbReference>
<protein>
    <submittedName>
        <fullName evidence="3">D-glycerate 2-kinase</fullName>
        <ecNumber evidence="3">2.7.1.165</ecNumber>
    </submittedName>
</protein>
<feature type="domain" description="MOFRL-associated" evidence="2">
    <location>
        <begin position="9"/>
        <end position="213"/>
    </location>
</feature>
<dbReference type="Pfam" id="PF05161">
    <property type="entry name" value="MOFRL"/>
    <property type="match status" value="1"/>
</dbReference>
<keyword evidence="3" id="KW-0418">Kinase</keyword>
<proteinExistence type="predicted"/>